<dbReference type="GO" id="GO:0008652">
    <property type="term" value="P:amino acid biosynthetic process"/>
    <property type="evidence" value="ECO:0007669"/>
    <property type="project" value="UniProtKB-ARBA"/>
</dbReference>
<dbReference type="AlphaFoldDB" id="A0AAD5DWG1"/>
<dbReference type="SUPFAM" id="SSF56752">
    <property type="entry name" value="D-aminoacid aminotransferase-like PLP-dependent enzymes"/>
    <property type="match status" value="1"/>
</dbReference>
<dbReference type="Gene3D" id="3.40.50.300">
    <property type="entry name" value="P-loop containing nucleotide triphosphate hydrolases"/>
    <property type="match status" value="1"/>
</dbReference>
<dbReference type="SUPFAM" id="SSF52540">
    <property type="entry name" value="P-loop containing nucleoside triphosphate hydrolases"/>
    <property type="match status" value="1"/>
</dbReference>
<dbReference type="InterPro" id="IPR043132">
    <property type="entry name" value="BCAT-like_C"/>
</dbReference>
<dbReference type="Gene3D" id="3.30.470.10">
    <property type="match status" value="1"/>
</dbReference>
<dbReference type="InterPro" id="IPR043131">
    <property type="entry name" value="BCAT-like_N"/>
</dbReference>
<dbReference type="GO" id="GO:0046394">
    <property type="term" value="P:carboxylic acid biosynthetic process"/>
    <property type="evidence" value="ECO:0007669"/>
    <property type="project" value="UniProtKB-ARBA"/>
</dbReference>
<evidence type="ECO:0000256" key="4">
    <source>
        <dbReference type="SAM" id="MobiDB-lite"/>
    </source>
</evidence>
<keyword evidence="6" id="KW-1185">Reference proteome</keyword>
<comment type="cofactor">
    <cofactor evidence="1">
        <name>pyridoxal 5'-phosphate</name>
        <dbReference type="ChEBI" id="CHEBI:597326"/>
    </cofactor>
</comment>
<dbReference type="Pfam" id="PF01063">
    <property type="entry name" value="Aminotran_4"/>
    <property type="match status" value="1"/>
</dbReference>
<dbReference type="PANTHER" id="PTHR42743:SF11">
    <property type="entry name" value="AMINODEOXYCHORISMATE LYASE"/>
    <property type="match status" value="1"/>
</dbReference>
<sequence length="608" mass="67196">MYSFAQRSDCQVLDEPLYAHFLRLTGAERPYTELVMQSQEPDSSRVVAQQLLGPRDKPLLYAKHMAKHRIGVDRSLLRRARHVLLVRDPAAVISSFAEVLEPTLTETCYPALMELYSELRALGRPPPVVLSDDLVRDPEGTLRALCAALGIEFQPQMLSWPAGPKPYDGVWAPWWYAGSHKSTGFEAAQQQLSPRKERRLPGHLQPLLEECRPLYALLRRHALRPLRPAVPRPLGHAGGTERQQAGQQGPQGGQQAESGRSPDAAEPPAMQCGSLAYLEDSRNEDVLVGMRDGVTGRFDLVWRPEAKVSVFDSGFMLGDGVWEGIRLHRGVLLFLQDHLDRLYEGAKAIDLDIGGYHRSQPFNSLQQGSAAVGAVGLSKQQLAELVYRTVDANGMQDGVHIRLMVSRGLKPTPHQNPAITIGQPTIAIVALHKEVPRQHNERGLKLFTSHVRRGSPDVQDPAWNSHSKLNCISACIQALKAGADEALMLDPQGFLATCNSTNFFAVRKGEVWAPHPKHQMNGITRQKVLALCRREGIPCRELDFTLTQVYSADEAFVTGTFAGQIPVREVDGRTIGTGRRGPMVTRLQQLYAALCDEEAARGRAPLAD</sequence>
<proteinExistence type="inferred from homology"/>
<dbReference type="FunFam" id="3.20.10.10:FF:000002">
    <property type="entry name" value="D-alanine aminotransferase"/>
    <property type="match status" value="1"/>
</dbReference>
<evidence type="ECO:0000256" key="2">
    <source>
        <dbReference type="ARBA" id="ARBA00009320"/>
    </source>
</evidence>
<dbReference type="InterPro" id="IPR036038">
    <property type="entry name" value="Aminotransferase-like"/>
</dbReference>
<dbReference type="GO" id="GO:0003824">
    <property type="term" value="F:catalytic activity"/>
    <property type="evidence" value="ECO:0007669"/>
    <property type="project" value="InterPro"/>
</dbReference>
<organism evidence="5 6">
    <name type="scientific">Chlorella ohadii</name>
    <dbReference type="NCBI Taxonomy" id="2649997"/>
    <lineage>
        <taxon>Eukaryota</taxon>
        <taxon>Viridiplantae</taxon>
        <taxon>Chlorophyta</taxon>
        <taxon>core chlorophytes</taxon>
        <taxon>Trebouxiophyceae</taxon>
        <taxon>Chlorellales</taxon>
        <taxon>Chlorellaceae</taxon>
        <taxon>Chlorella clade</taxon>
        <taxon>Chlorella</taxon>
    </lineage>
</organism>
<dbReference type="Pfam" id="PF19798">
    <property type="entry name" value="Sulfotransfer_5"/>
    <property type="match status" value="1"/>
</dbReference>
<dbReference type="InterPro" id="IPR050571">
    <property type="entry name" value="Class-IV_PLP-Dep_Aminotrnsfr"/>
</dbReference>
<dbReference type="PROSITE" id="PS00221">
    <property type="entry name" value="MIP"/>
    <property type="match status" value="1"/>
</dbReference>
<feature type="region of interest" description="Disordered" evidence="4">
    <location>
        <begin position="228"/>
        <end position="269"/>
    </location>
</feature>
<dbReference type="PANTHER" id="PTHR42743">
    <property type="entry name" value="AMINO-ACID AMINOTRANSFERASE"/>
    <property type="match status" value="1"/>
</dbReference>
<feature type="compositionally biased region" description="Low complexity" evidence="4">
    <location>
        <begin position="243"/>
        <end position="256"/>
    </location>
</feature>
<evidence type="ECO:0000256" key="1">
    <source>
        <dbReference type="ARBA" id="ARBA00001933"/>
    </source>
</evidence>
<comment type="similarity">
    <text evidence="2">Belongs to the class-IV pyridoxal-phosphate-dependent aminotransferase family.</text>
</comment>
<name>A0AAD5DWG1_9CHLO</name>
<dbReference type="EMBL" id="JADXDR010000037">
    <property type="protein sequence ID" value="KAI7843526.1"/>
    <property type="molecule type" value="Genomic_DNA"/>
</dbReference>
<protein>
    <submittedName>
        <fullName evidence="5">Uncharacterized protein</fullName>
    </submittedName>
</protein>
<comment type="caution">
    <text evidence="5">The sequence shown here is derived from an EMBL/GenBank/DDBJ whole genome shotgun (WGS) entry which is preliminary data.</text>
</comment>
<evidence type="ECO:0000256" key="3">
    <source>
        <dbReference type="ARBA" id="ARBA00022898"/>
    </source>
</evidence>
<dbReference type="Proteomes" id="UP001205105">
    <property type="component" value="Unassembled WGS sequence"/>
</dbReference>
<dbReference type="InterPro" id="IPR027417">
    <property type="entry name" value="P-loop_NTPase"/>
</dbReference>
<gene>
    <name evidence="5" type="ORF">COHA_002768</name>
</gene>
<keyword evidence="3" id="KW-0663">Pyridoxal phosphate</keyword>
<accession>A0AAD5DWG1</accession>
<reference evidence="5" key="1">
    <citation type="submission" date="2020-11" db="EMBL/GenBank/DDBJ databases">
        <title>Chlorella ohadii genome sequencing and assembly.</title>
        <authorList>
            <person name="Murik O."/>
            <person name="Treves H."/>
            <person name="Kedem I."/>
            <person name="Shotland Y."/>
            <person name="Kaplan A."/>
        </authorList>
    </citation>
    <scope>NUCLEOTIDE SEQUENCE</scope>
    <source>
        <strain evidence="5">1</strain>
    </source>
</reference>
<dbReference type="InterPro" id="IPR022357">
    <property type="entry name" value="MIP_CS"/>
</dbReference>
<evidence type="ECO:0000313" key="5">
    <source>
        <dbReference type="EMBL" id="KAI7843526.1"/>
    </source>
</evidence>
<dbReference type="InterPro" id="IPR001544">
    <property type="entry name" value="Aminotrans_IV"/>
</dbReference>
<evidence type="ECO:0000313" key="6">
    <source>
        <dbReference type="Proteomes" id="UP001205105"/>
    </source>
</evidence>
<dbReference type="Gene3D" id="3.20.10.10">
    <property type="entry name" value="D-amino Acid Aminotransferase, subunit A, domain 2"/>
    <property type="match status" value="1"/>
</dbReference>